<evidence type="ECO:0000313" key="1">
    <source>
        <dbReference type="EMBL" id="KFD48470.1"/>
    </source>
</evidence>
<dbReference type="AlphaFoldDB" id="A0A085LU26"/>
<protein>
    <submittedName>
        <fullName evidence="2">Uncharacterized protein</fullName>
    </submittedName>
</protein>
<reference evidence="2 3" key="1">
    <citation type="journal article" date="2014" name="Nat. Genet.">
        <title>Genome and transcriptome of the porcine whipworm Trichuris suis.</title>
        <authorList>
            <person name="Jex A.R."/>
            <person name="Nejsum P."/>
            <person name="Schwarz E.M."/>
            <person name="Hu L."/>
            <person name="Young N.D."/>
            <person name="Hall R.S."/>
            <person name="Korhonen P.K."/>
            <person name="Liao S."/>
            <person name="Thamsborg S."/>
            <person name="Xia J."/>
            <person name="Xu P."/>
            <person name="Wang S."/>
            <person name="Scheerlinck J.P."/>
            <person name="Hofmann A."/>
            <person name="Sternberg P.W."/>
            <person name="Wang J."/>
            <person name="Gasser R.B."/>
        </authorList>
    </citation>
    <scope>NUCLEOTIDE SEQUENCE [LARGE SCALE GENOMIC DNA]</scope>
    <source>
        <strain evidence="2">DCEP-RM93M</strain>
    </source>
</reference>
<evidence type="ECO:0000313" key="2">
    <source>
        <dbReference type="EMBL" id="KFD48472.1"/>
    </source>
</evidence>
<gene>
    <name evidence="1" type="ORF">M513_10688</name>
    <name evidence="2" type="ORF">M513_10690</name>
</gene>
<organism evidence="2 3">
    <name type="scientific">Trichuris suis</name>
    <name type="common">pig whipworm</name>
    <dbReference type="NCBI Taxonomy" id="68888"/>
    <lineage>
        <taxon>Eukaryota</taxon>
        <taxon>Metazoa</taxon>
        <taxon>Ecdysozoa</taxon>
        <taxon>Nematoda</taxon>
        <taxon>Enoplea</taxon>
        <taxon>Dorylaimia</taxon>
        <taxon>Trichinellida</taxon>
        <taxon>Trichuridae</taxon>
        <taxon>Trichuris</taxon>
    </lineage>
</organism>
<proteinExistence type="predicted"/>
<keyword evidence="3" id="KW-1185">Reference proteome</keyword>
<dbReference type="EMBL" id="KL363293">
    <property type="protein sequence ID" value="KFD48472.1"/>
    <property type="molecule type" value="Genomic_DNA"/>
</dbReference>
<accession>A0A085LU26</accession>
<dbReference type="Proteomes" id="UP000030764">
    <property type="component" value="Unassembled WGS sequence"/>
</dbReference>
<sequence length="82" mass="9162">MGKEIGFKTYFKSSSTLRAMVWFMRCCAVAPPHILEKRATVCLKGSVNTSAALTITTMRFLTSKEKKQNAGEGPEKHSLRRP</sequence>
<evidence type="ECO:0000313" key="3">
    <source>
        <dbReference type="Proteomes" id="UP000030764"/>
    </source>
</evidence>
<dbReference type="EMBL" id="KL363293">
    <property type="protein sequence ID" value="KFD48470.1"/>
    <property type="molecule type" value="Genomic_DNA"/>
</dbReference>
<name>A0A085LU26_9BILA</name>